<sequence length="272" mass="29009">MKKSAMSFLLITALLGSLLTACSGNADKNNSTPTATSSPTASESVSPSPESSPSEQPEASPSESAQPGKTPEPSPSPSESAKPDKKPQPSPSPSESAKPDKKPQPSPSPSESAKPDKKPQPSPSPSESAKPDKKPEPSEKPKSLSSGDIVDFMLEQVEQPVSLDMSAEQMEEAYGIDPDILENFAVRAPFVNIKSNELALFKVKKAKDAAAVKKGIEKRAGDIQKSFESYLPDQYENSKNYRVVTQGNYVLFIISESADDLEKAFKGALAQK</sequence>
<dbReference type="InterPro" id="IPR025648">
    <property type="entry name" value="DUF4358"/>
</dbReference>
<dbReference type="PROSITE" id="PS51257">
    <property type="entry name" value="PROKAR_LIPOPROTEIN"/>
    <property type="match status" value="1"/>
</dbReference>
<feature type="chain" id="PRO_5017688931" evidence="2">
    <location>
        <begin position="27"/>
        <end position="272"/>
    </location>
</feature>
<reference evidence="3 4" key="1">
    <citation type="submission" date="2018-07" db="EMBL/GenBank/DDBJ databases">
        <title>Genomic Encyclopedia of Type Strains, Phase III (KMG-III): the genomes of soil and plant-associated and newly described type strains.</title>
        <authorList>
            <person name="Whitman W."/>
        </authorList>
    </citation>
    <scope>NUCLEOTIDE SEQUENCE [LARGE SCALE GENOMIC DNA]</scope>
    <source>
        <strain evidence="3 4">CECT 7287</strain>
    </source>
</reference>
<dbReference type="Pfam" id="PF14270">
    <property type="entry name" value="DUF4358"/>
    <property type="match status" value="1"/>
</dbReference>
<dbReference type="RefSeq" id="WP_116063779.1">
    <property type="nucleotide sequence ID" value="NZ_QRDZ01000026.1"/>
</dbReference>
<evidence type="ECO:0000256" key="1">
    <source>
        <dbReference type="SAM" id="MobiDB-lite"/>
    </source>
</evidence>
<evidence type="ECO:0000256" key="2">
    <source>
        <dbReference type="SAM" id="SignalP"/>
    </source>
</evidence>
<name>A0A3D9IPI3_9BACL</name>
<comment type="caution">
    <text evidence="3">The sequence shown here is derived from an EMBL/GenBank/DDBJ whole genome shotgun (WGS) entry which is preliminary data.</text>
</comment>
<feature type="signal peptide" evidence="2">
    <location>
        <begin position="1"/>
        <end position="26"/>
    </location>
</feature>
<gene>
    <name evidence="3" type="ORF">DFP98_12695</name>
</gene>
<dbReference type="OrthoDB" id="2605982at2"/>
<evidence type="ECO:0000313" key="3">
    <source>
        <dbReference type="EMBL" id="RED63419.1"/>
    </source>
</evidence>
<accession>A0A3D9IPI3</accession>
<keyword evidence="4" id="KW-1185">Reference proteome</keyword>
<feature type="compositionally biased region" description="Basic and acidic residues" evidence="1">
    <location>
        <begin position="129"/>
        <end position="142"/>
    </location>
</feature>
<keyword evidence="2" id="KW-0732">Signal</keyword>
<dbReference type="Proteomes" id="UP000256977">
    <property type="component" value="Unassembled WGS sequence"/>
</dbReference>
<feature type="compositionally biased region" description="Low complexity" evidence="1">
    <location>
        <begin position="31"/>
        <end position="69"/>
    </location>
</feature>
<proteinExistence type="predicted"/>
<organism evidence="3 4">
    <name type="scientific">Cohnella phaseoli</name>
    <dbReference type="NCBI Taxonomy" id="456490"/>
    <lineage>
        <taxon>Bacteria</taxon>
        <taxon>Bacillati</taxon>
        <taxon>Bacillota</taxon>
        <taxon>Bacilli</taxon>
        <taxon>Bacillales</taxon>
        <taxon>Paenibacillaceae</taxon>
        <taxon>Cohnella</taxon>
    </lineage>
</organism>
<evidence type="ECO:0000313" key="4">
    <source>
        <dbReference type="Proteomes" id="UP000256977"/>
    </source>
</evidence>
<protein>
    <submittedName>
        <fullName evidence="3">Uncharacterized protein DUF4358</fullName>
    </submittedName>
</protein>
<dbReference type="AlphaFoldDB" id="A0A3D9IPI3"/>
<dbReference type="EMBL" id="QRDZ01000026">
    <property type="protein sequence ID" value="RED63419.1"/>
    <property type="molecule type" value="Genomic_DNA"/>
</dbReference>
<feature type="region of interest" description="Disordered" evidence="1">
    <location>
        <begin position="22"/>
        <end position="147"/>
    </location>
</feature>